<dbReference type="InterPro" id="IPR011761">
    <property type="entry name" value="ATP-grasp"/>
</dbReference>
<dbReference type="PANTHER" id="PTHR43585">
    <property type="entry name" value="FUMIPYRROLE BIOSYNTHESIS PROTEIN C"/>
    <property type="match status" value="1"/>
</dbReference>
<dbReference type="RefSeq" id="WP_345054743.1">
    <property type="nucleotide sequence ID" value="NZ_BAAAVM010000064.1"/>
</dbReference>
<evidence type="ECO:0000313" key="6">
    <source>
        <dbReference type="EMBL" id="GAA3151841.1"/>
    </source>
</evidence>
<keyword evidence="7" id="KW-1185">Reference proteome</keyword>
<keyword evidence="1" id="KW-0436">Ligase</keyword>
<evidence type="ECO:0000256" key="3">
    <source>
        <dbReference type="ARBA" id="ARBA00022840"/>
    </source>
</evidence>
<evidence type="ECO:0000313" key="7">
    <source>
        <dbReference type="Proteomes" id="UP001500893"/>
    </source>
</evidence>
<dbReference type="SUPFAM" id="SSF56059">
    <property type="entry name" value="Glutathione synthetase ATP-binding domain-like"/>
    <property type="match status" value="1"/>
</dbReference>
<dbReference type="PANTHER" id="PTHR43585:SF2">
    <property type="entry name" value="ATP-GRASP ENZYME FSQD"/>
    <property type="match status" value="1"/>
</dbReference>
<protein>
    <recommendedName>
        <fullName evidence="5">ATP-grasp domain-containing protein</fullName>
    </recommendedName>
</protein>
<dbReference type="Proteomes" id="UP001500893">
    <property type="component" value="Unassembled WGS sequence"/>
</dbReference>
<accession>A0ABP6NR06</accession>
<evidence type="ECO:0000256" key="1">
    <source>
        <dbReference type="ARBA" id="ARBA00022598"/>
    </source>
</evidence>
<reference evidence="7" key="1">
    <citation type="journal article" date="2019" name="Int. J. Syst. Evol. Microbiol.">
        <title>The Global Catalogue of Microorganisms (GCM) 10K type strain sequencing project: providing services to taxonomists for standard genome sequencing and annotation.</title>
        <authorList>
            <consortium name="The Broad Institute Genomics Platform"/>
            <consortium name="The Broad Institute Genome Sequencing Center for Infectious Disease"/>
            <person name="Wu L."/>
            <person name="Ma J."/>
        </authorList>
    </citation>
    <scope>NUCLEOTIDE SEQUENCE [LARGE SCALE GENOMIC DNA]</scope>
    <source>
        <strain evidence="7">JCM 11574</strain>
    </source>
</reference>
<dbReference type="Gene3D" id="3.30.470.20">
    <property type="entry name" value="ATP-grasp fold, B domain"/>
    <property type="match status" value="1"/>
</dbReference>
<dbReference type="InterPro" id="IPR052032">
    <property type="entry name" value="ATP-dep_AA_Ligase"/>
</dbReference>
<comment type="caution">
    <text evidence="6">The sequence shown here is derived from an EMBL/GenBank/DDBJ whole genome shotgun (WGS) entry which is preliminary data.</text>
</comment>
<dbReference type="PROSITE" id="PS50975">
    <property type="entry name" value="ATP_GRASP"/>
    <property type="match status" value="1"/>
</dbReference>
<feature type="domain" description="ATP-grasp" evidence="5">
    <location>
        <begin position="111"/>
        <end position="300"/>
    </location>
</feature>
<keyword evidence="2 4" id="KW-0547">Nucleotide-binding</keyword>
<evidence type="ECO:0000256" key="4">
    <source>
        <dbReference type="PROSITE-ProRule" id="PRU00409"/>
    </source>
</evidence>
<organism evidence="6 7">
    <name type="scientific">Streptomyces rameus</name>
    <dbReference type="NCBI Taxonomy" id="68261"/>
    <lineage>
        <taxon>Bacteria</taxon>
        <taxon>Bacillati</taxon>
        <taxon>Actinomycetota</taxon>
        <taxon>Actinomycetes</taxon>
        <taxon>Kitasatosporales</taxon>
        <taxon>Streptomycetaceae</taxon>
        <taxon>Streptomyces</taxon>
    </lineage>
</organism>
<dbReference type="Gene3D" id="3.40.50.20">
    <property type="match status" value="1"/>
</dbReference>
<keyword evidence="3 4" id="KW-0067">ATP-binding</keyword>
<evidence type="ECO:0000256" key="2">
    <source>
        <dbReference type="ARBA" id="ARBA00022741"/>
    </source>
</evidence>
<name>A0ABP6NR06_9ACTN</name>
<evidence type="ECO:0000259" key="5">
    <source>
        <dbReference type="PROSITE" id="PS50975"/>
    </source>
</evidence>
<proteinExistence type="predicted"/>
<sequence>MRILVLHRVPDSFVRYAENIDHRANDVTYVSAPDRLATLPSGVPARCIERPGTGDTATEVLTAVAGLPAPDLVIALSEYDLLPAARVREALGVPGAGEREVLPTRDKVVMKSAIASAGLRAPYFAALPEALAAGPASLPWSGRTVLKPLAGASSEGITTYGTVADALAAVRGGLLTASPDAFEIEEFVEGPIIHVDGLLAAGEPVAVQSSRYVGTCLGYAEGRPVGSVQTGTDPEVVDWTLRCLRAVGIHDGPFHLEAIETAGGLVFLEVGARFGGADVVDTFELATGVHMPSAQVRLLVEGAGHRPRVRTPGPGERYGWFVVPGHTLGSAYCRISGEKAFRHDPVVRRWVQRAEHEPIKNVITYADSDVPLAGVIGPAPAAVLENFLTGLFASVTVEPGYGP</sequence>
<gene>
    <name evidence="6" type="ORF">GCM10010521_44440</name>
</gene>
<dbReference type="EMBL" id="BAAAVM010000064">
    <property type="protein sequence ID" value="GAA3151841.1"/>
    <property type="molecule type" value="Genomic_DNA"/>
</dbReference>